<sequence length="343" mass="37168">MLMVFVTGGSGLLGSFLIPALVARGYSVRALYRQQVPVIQQADKVEWVEGDLRDTILLRTALAGVTHVFHCAGLVSYAPQDEAKLQQINVEGTAVVVDACLEQASHVRLCHVSSVAALGGPSVVRKNSWGANVVVDETAKWDLGAGHNAYATSKYFGELEVWRGISEGLSAVIVNPSLILGPADWKRSSTRLFRYAHQEHAFYTPGSLNYVDVRDAVEAMLRLTFQSEVTGQRFILSGGTVPLRDFLLQAAECFGKKPPTVAVPTWAAETIWRLEHVRSVLTGARPLITKDTARAGRRPVVYEAAKVETATGIQFRPLAETIQWCCASLTAANQPSPGVVIAS</sequence>
<reference evidence="2 3" key="1">
    <citation type="submission" date="2017-04" db="EMBL/GenBank/DDBJ databases">
        <authorList>
            <person name="Afonso C.L."/>
            <person name="Miller P.J."/>
            <person name="Scott M.A."/>
            <person name="Spackman E."/>
            <person name="Goraichik I."/>
            <person name="Dimitrov K.M."/>
            <person name="Suarez D.L."/>
            <person name="Swayne D.E."/>
        </authorList>
    </citation>
    <scope>NUCLEOTIDE SEQUENCE [LARGE SCALE GENOMIC DNA]</scope>
    <source>
        <strain evidence="2 3">DSM 11622</strain>
    </source>
</reference>
<dbReference type="GO" id="GO:0005737">
    <property type="term" value="C:cytoplasm"/>
    <property type="evidence" value="ECO:0007669"/>
    <property type="project" value="TreeGrafter"/>
</dbReference>
<dbReference type="STRING" id="645990.SAMN00120144_0518"/>
<name>A0A1W1VRL4_9BACT</name>
<protein>
    <submittedName>
        <fullName evidence="2">NAD-dependent epimerase/dehydratase</fullName>
    </submittedName>
</protein>
<accession>A0A1W1VRL4</accession>
<evidence type="ECO:0000313" key="3">
    <source>
        <dbReference type="Proteomes" id="UP000192266"/>
    </source>
</evidence>
<dbReference type="GO" id="GO:0004029">
    <property type="term" value="F:aldehyde dehydrogenase (NAD+) activity"/>
    <property type="evidence" value="ECO:0007669"/>
    <property type="project" value="TreeGrafter"/>
</dbReference>
<dbReference type="InterPro" id="IPR001509">
    <property type="entry name" value="Epimerase_deHydtase"/>
</dbReference>
<dbReference type="Proteomes" id="UP000192266">
    <property type="component" value="Unassembled WGS sequence"/>
</dbReference>
<keyword evidence="3" id="KW-1185">Reference proteome</keyword>
<dbReference type="SUPFAM" id="SSF51735">
    <property type="entry name" value="NAD(P)-binding Rossmann-fold domains"/>
    <property type="match status" value="1"/>
</dbReference>
<feature type="domain" description="NAD-dependent epimerase/dehydratase" evidence="1">
    <location>
        <begin position="4"/>
        <end position="224"/>
    </location>
</feature>
<dbReference type="EMBL" id="FWWW01000070">
    <property type="protein sequence ID" value="SMB95999.1"/>
    <property type="molecule type" value="Genomic_DNA"/>
</dbReference>
<dbReference type="PANTHER" id="PTHR48079:SF6">
    <property type="entry name" value="NAD(P)-BINDING DOMAIN-CONTAINING PROTEIN-RELATED"/>
    <property type="match status" value="1"/>
</dbReference>
<dbReference type="InterPro" id="IPR051783">
    <property type="entry name" value="NAD(P)-dependent_oxidoreduct"/>
</dbReference>
<dbReference type="Pfam" id="PF01370">
    <property type="entry name" value="Epimerase"/>
    <property type="match status" value="1"/>
</dbReference>
<evidence type="ECO:0000259" key="1">
    <source>
        <dbReference type="Pfam" id="PF01370"/>
    </source>
</evidence>
<gene>
    <name evidence="2" type="ORF">SAMN00120144_0518</name>
</gene>
<dbReference type="PANTHER" id="PTHR48079">
    <property type="entry name" value="PROTEIN YEEZ"/>
    <property type="match status" value="1"/>
</dbReference>
<evidence type="ECO:0000313" key="2">
    <source>
        <dbReference type="EMBL" id="SMB95999.1"/>
    </source>
</evidence>
<organism evidence="2 3">
    <name type="scientific">Hymenobacter roseosalivarius DSM 11622</name>
    <dbReference type="NCBI Taxonomy" id="645990"/>
    <lineage>
        <taxon>Bacteria</taxon>
        <taxon>Pseudomonadati</taxon>
        <taxon>Bacteroidota</taxon>
        <taxon>Cytophagia</taxon>
        <taxon>Cytophagales</taxon>
        <taxon>Hymenobacteraceae</taxon>
        <taxon>Hymenobacter</taxon>
    </lineage>
</organism>
<dbReference type="InterPro" id="IPR036291">
    <property type="entry name" value="NAD(P)-bd_dom_sf"/>
</dbReference>
<proteinExistence type="predicted"/>
<dbReference type="AlphaFoldDB" id="A0A1W1VRL4"/>
<dbReference type="Gene3D" id="3.40.50.720">
    <property type="entry name" value="NAD(P)-binding Rossmann-like Domain"/>
    <property type="match status" value="1"/>
</dbReference>